<dbReference type="InterPro" id="IPR003593">
    <property type="entry name" value="AAA+_ATPase"/>
</dbReference>
<evidence type="ECO:0000256" key="5">
    <source>
        <dbReference type="ARBA" id="ARBA00022840"/>
    </source>
</evidence>
<dbReference type="PANTHER" id="PTHR43297">
    <property type="entry name" value="OLIGOPEPTIDE TRANSPORT ATP-BINDING PROTEIN APPD"/>
    <property type="match status" value="1"/>
</dbReference>
<name>A0A381XB40_9ZZZZ</name>
<sequence>MNQTVHDELIAIRDLQISIQSEGSFFEVVKGVSLSIRTNEIVCLVGESGCGKSITALSVMGLLPADVARVTGGEILYRGQNLLGLKSRDMRRLRSDEISMIFQDPITSLDPVFTIGSLLQEVIQSHRKVSRSEAEKLAVRALEEAQLPDASKRMKSYPHELSGGMRQRVMIALATALNPSVLIADEPTTALDVTVQAQILESLRRRQRELKMGMLLITHDLAVVAAVADRVAVMYS</sequence>
<keyword evidence="3" id="KW-1003">Cell membrane</keyword>
<evidence type="ECO:0000256" key="2">
    <source>
        <dbReference type="ARBA" id="ARBA00022448"/>
    </source>
</evidence>
<keyword evidence="5" id="KW-0067">ATP-binding</keyword>
<evidence type="ECO:0000256" key="3">
    <source>
        <dbReference type="ARBA" id="ARBA00022475"/>
    </source>
</evidence>
<feature type="domain" description="ABC transporter" evidence="7">
    <location>
        <begin position="12"/>
        <end position="236"/>
    </location>
</feature>
<dbReference type="InterPro" id="IPR017871">
    <property type="entry name" value="ABC_transporter-like_CS"/>
</dbReference>
<dbReference type="SUPFAM" id="SSF52540">
    <property type="entry name" value="P-loop containing nucleoside triphosphate hydrolases"/>
    <property type="match status" value="1"/>
</dbReference>
<evidence type="ECO:0000313" key="8">
    <source>
        <dbReference type="EMBL" id="SVA61721.1"/>
    </source>
</evidence>
<keyword evidence="4" id="KW-0547">Nucleotide-binding</keyword>
<keyword evidence="6" id="KW-0472">Membrane</keyword>
<dbReference type="PROSITE" id="PS00211">
    <property type="entry name" value="ABC_TRANSPORTER_1"/>
    <property type="match status" value="1"/>
</dbReference>
<dbReference type="SMART" id="SM00382">
    <property type="entry name" value="AAA"/>
    <property type="match status" value="1"/>
</dbReference>
<dbReference type="GO" id="GO:0016887">
    <property type="term" value="F:ATP hydrolysis activity"/>
    <property type="evidence" value="ECO:0007669"/>
    <property type="project" value="InterPro"/>
</dbReference>
<dbReference type="Pfam" id="PF00005">
    <property type="entry name" value="ABC_tran"/>
    <property type="match status" value="1"/>
</dbReference>
<keyword evidence="2" id="KW-0813">Transport</keyword>
<comment type="subcellular location">
    <subcellularLocation>
        <location evidence="1">Cell membrane</location>
        <topology evidence="1">Peripheral membrane protein</topology>
    </subcellularLocation>
</comment>
<dbReference type="EMBL" id="UINC01014478">
    <property type="protein sequence ID" value="SVA61721.1"/>
    <property type="molecule type" value="Genomic_DNA"/>
</dbReference>
<dbReference type="GO" id="GO:0005886">
    <property type="term" value="C:plasma membrane"/>
    <property type="evidence" value="ECO:0007669"/>
    <property type="project" value="UniProtKB-SubCell"/>
</dbReference>
<dbReference type="InterPro" id="IPR027417">
    <property type="entry name" value="P-loop_NTPase"/>
</dbReference>
<dbReference type="InterPro" id="IPR003439">
    <property type="entry name" value="ABC_transporter-like_ATP-bd"/>
</dbReference>
<proteinExistence type="predicted"/>
<dbReference type="CDD" id="cd03257">
    <property type="entry name" value="ABC_NikE_OppD_transporters"/>
    <property type="match status" value="1"/>
</dbReference>
<dbReference type="GO" id="GO:0005524">
    <property type="term" value="F:ATP binding"/>
    <property type="evidence" value="ECO:0007669"/>
    <property type="project" value="UniProtKB-KW"/>
</dbReference>
<dbReference type="InterPro" id="IPR050388">
    <property type="entry name" value="ABC_Ni/Peptide_Import"/>
</dbReference>
<accession>A0A381XB40</accession>
<evidence type="ECO:0000259" key="7">
    <source>
        <dbReference type="PROSITE" id="PS50893"/>
    </source>
</evidence>
<dbReference type="PANTHER" id="PTHR43297:SF2">
    <property type="entry name" value="DIPEPTIDE TRANSPORT ATP-BINDING PROTEIN DPPD"/>
    <property type="match status" value="1"/>
</dbReference>
<protein>
    <recommendedName>
        <fullName evidence="7">ABC transporter domain-containing protein</fullName>
    </recommendedName>
</protein>
<feature type="non-terminal residue" evidence="8">
    <location>
        <position position="236"/>
    </location>
</feature>
<evidence type="ECO:0000256" key="1">
    <source>
        <dbReference type="ARBA" id="ARBA00004202"/>
    </source>
</evidence>
<dbReference type="AlphaFoldDB" id="A0A381XB40"/>
<organism evidence="8">
    <name type="scientific">marine metagenome</name>
    <dbReference type="NCBI Taxonomy" id="408172"/>
    <lineage>
        <taxon>unclassified sequences</taxon>
        <taxon>metagenomes</taxon>
        <taxon>ecological metagenomes</taxon>
    </lineage>
</organism>
<dbReference type="PROSITE" id="PS50893">
    <property type="entry name" value="ABC_TRANSPORTER_2"/>
    <property type="match status" value="1"/>
</dbReference>
<dbReference type="Gene3D" id="3.40.50.300">
    <property type="entry name" value="P-loop containing nucleotide triphosphate hydrolases"/>
    <property type="match status" value="1"/>
</dbReference>
<evidence type="ECO:0000256" key="6">
    <source>
        <dbReference type="ARBA" id="ARBA00023136"/>
    </source>
</evidence>
<gene>
    <name evidence="8" type="ORF">METZ01_LOCUS114575</name>
</gene>
<reference evidence="8" key="1">
    <citation type="submission" date="2018-05" db="EMBL/GenBank/DDBJ databases">
        <authorList>
            <person name="Lanie J.A."/>
            <person name="Ng W.-L."/>
            <person name="Kazmierczak K.M."/>
            <person name="Andrzejewski T.M."/>
            <person name="Davidsen T.M."/>
            <person name="Wayne K.J."/>
            <person name="Tettelin H."/>
            <person name="Glass J.I."/>
            <person name="Rusch D."/>
            <person name="Podicherti R."/>
            <person name="Tsui H.-C.T."/>
            <person name="Winkler M.E."/>
        </authorList>
    </citation>
    <scope>NUCLEOTIDE SEQUENCE</scope>
</reference>
<evidence type="ECO:0000256" key="4">
    <source>
        <dbReference type="ARBA" id="ARBA00022741"/>
    </source>
</evidence>